<sequence length="82" mass="9236">MVGLGVGRQVSVLMKKFSPPQMKEVSLHPTPHTLHPLSSQEDYFYLFSPLPNSHSAITTGSQKYVGCVSYFVLFVKKTFFLQ</sequence>
<accession>A0AB33C7S1</accession>
<gene>
    <name evidence="1" type="ORF">BH695_4317</name>
</gene>
<keyword evidence="2" id="KW-1185">Reference proteome</keyword>
<proteinExistence type="predicted"/>
<dbReference type="AlphaFoldDB" id="A0AB33C7S1"/>
<name>A0AB33C7S1_MICA7</name>
<reference evidence="1 2" key="1">
    <citation type="journal article" date="2018" name="Harmful Algae">
        <title>The highly heterogeneous methylated genomes and diverse restriction-modification systems of bloom-forming Microcystis.</title>
        <authorList>
            <person name="Zhao L."/>
            <person name="Song Y."/>
            <person name="Li L."/>
            <person name="Gan N."/>
            <person name="Brand J.J."/>
            <person name="Song L."/>
        </authorList>
    </citation>
    <scope>NUCLEOTIDE SEQUENCE [LARGE SCALE GENOMIC DNA]</scope>
    <source>
        <strain evidence="1 2">PCC 7806SL</strain>
    </source>
</reference>
<evidence type="ECO:0000313" key="2">
    <source>
        <dbReference type="Proteomes" id="UP000192439"/>
    </source>
</evidence>
<dbReference type="EMBL" id="CP020771">
    <property type="protein sequence ID" value="ARI83596.1"/>
    <property type="molecule type" value="Genomic_DNA"/>
</dbReference>
<protein>
    <submittedName>
        <fullName evidence="1">Uncharacterized protein</fullName>
    </submittedName>
</protein>
<dbReference type="Proteomes" id="UP000192439">
    <property type="component" value="Chromosome"/>
</dbReference>
<organism evidence="1 2">
    <name type="scientific">Microcystis aeruginosa PCC 7806SL</name>
    <dbReference type="NCBI Taxonomy" id="1903187"/>
    <lineage>
        <taxon>Bacteria</taxon>
        <taxon>Bacillati</taxon>
        <taxon>Cyanobacteriota</taxon>
        <taxon>Cyanophyceae</taxon>
        <taxon>Oscillatoriophycideae</taxon>
        <taxon>Chroococcales</taxon>
        <taxon>Microcystaceae</taxon>
        <taxon>Microcystis</taxon>
    </lineage>
</organism>
<evidence type="ECO:0000313" key="1">
    <source>
        <dbReference type="EMBL" id="ARI83596.1"/>
    </source>
</evidence>